<gene>
    <name evidence="2" type="ORF">PG991_001541</name>
</gene>
<sequence>MVKPDPDSRRSRRLAHLQPSLRMVDDPETIMPEDDEDANSPTGLSLESSLSPPRLRPPPPPRPALKRSSSPLPIRPAKAARRRKVKQEHEVIYISSDSEADDDIKIPQPANNALQHAPNIVPRPDTQVSGNTSRGTDKEDFRQALLLEDCLLLSSLDLDTDMSEDAVVPRHSFNGRIRTAVQDLRKARLAEWQAQYFPHVGQLRTARPAIVGPSVHQAGVMGLEAVGPTPSSAATTAGVILPHALFPGGLHEAWQTAPASRGLLPIEPGRVRLLVSMTPLPVPRAASSGAFGGFSHGGRLIGTASRVEELKEEEVKDEDVEREIKYEI</sequence>
<reference evidence="2 3" key="1">
    <citation type="submission" date="2023-01" db="EMBL/GenBank/DDBJ databases">
        <title>Analysis of 21 Apiospora genomes using comparative genomics revels a genus with tremendous synthesis potential of carbohydrate active enzymes and secondary metabolites.</title>
        <authorList>
            <person name="Sorensen T."/>
        </authorList>
    </citation>
    <scope>NUCLEOTIDE SEQUENCE [LARGE SCALE GENOMIC DNA]</scope>
    <source>
        <strain evidence="2 3">CBS 20057</strain>
    </source>
</reference>
<feature type="region of interest" description="Disordered" evidence="1">
    <location>
        <begin position="1"/>
        <end position="88"/>
    </location>
</feature>
<feature type="region of interest" description="Disordered" evidence="1">
    <location>
        <begin position="114"/>
        <end position="136"/>
    </location>
</feature>
<evidence type="ECO:0000256" key="1">
    <source>
        <dbReference type="SAM" id="MobiDB-lite"/>
    </source>
</evidence>
<dbReference type="Proteomes" id="UP001396898">
    <property type="component" value="Unassembled WGS sequence"/>
</dbReference>
<dbReference type="EMBL" id="JAQQWI010000004">
    <property type="protein sequence ID" value="KAK8036404.1"/>
    <property type="molecule type" value="Genomic_DNA"/>
</dbReference>
<comment type="caution">
    <text evidence="2">The sequence shown here is derived from an EMBL/GenBank/DDBJ whole genome shotgun (WGS) entry which is preliminary data.</text>
</comment>
<organism evidence="2 3">
    <name type="scientific">Apiospora marii</name>
    <dbReference type="NCBI Taxonomy" id="335849"/>
    <lineage>
        <taxon>Eukaryota</taxon>
        <taxon>Fungi</taxon>
        <taxon>Dikarya</taxon>
        <taxon>Ascomycota</taxon>
        <taxon>Pezizomycotina</taxon>
        <taxon>Sordariomycetes</taxon>
        <taxon>Xylariomycetidae</taxon>
        <taxon>Amphisphaeriales</taxon>
        <taxon>Apiosporaceae</taxon>
        <taxon>Apiospora</taxon>
    </lineage>
</organism>
<evidence type="ECO:0000313" key="2">
    <source>
        <dbReference type="EMBL" id="KAK8036404.1"/>
    </source>
</evidence>
<evidence type="ECO:0000313" key="3">
    <source>
        <dbReference type="Proteomes" id="UP001396898"/>
    </source>
</evidence>
<keyword evidence="3" id="KW-1185">Reference proteome</keyword>
<feature type="compositionally biased region" description="Low complexity" evidence="1">
    <location>
        <begin position="40"/>
        <end position="53"/>
    </location>
</feature>
<name>A0ABR1SPY7_9PEZI</name>
<proteinExistence type="predicted"/>
<feature type="compositionally biased region" description="Pro residues" evidence="1">
    <location>
        <begin position="54"/>
        <end position="63"/>
    </location>
</feature>
<feature type="compositionally biased region" description="Acidic residues" evidence="1">
    <location>
        <begin position="26"/>
        <end position="38"/>
    </location>
</feature>
<protein>
    <submittedName>
        <fullName evidence="2">Uncharacterized protein</fullName>
    </submittedName>
</protein>
<accession>A0ABR1SPY7</accession>